<feature type="domain" description="Ig-like" evidence="2">
    <location>
        <begin position="122"/>
        <end position="207"/>
    </location>
</feature>
<protein>
    <submittedName>
        <fullName evidence="3">Carcinoembryonic antigen-related cell adhesion molecule 2-like</fullName>
    </submittedName>
</protein>
<dbReference type="PROSITE" id="PS50835">
    <property type="entry name" value="IG_LIKE"/>
    <property type="match status" value="1"/>
</dbReference>
<dbReference type="Gene3D" id="2.60.40.10">
    <property type="entry name" value="Immunoglobulins"/>
    <property type="match status" value="2"/>
</dbReference>
<evidence type="ECO:0000256" key="1">
    <source>
        <dbReference type="ARBA" id="ARBA00023319"/>
    </source>
</evidence>
<dbReference type="InterPro" id="IPR007110">
    <property type="entry name" value="Ig-like_dom"/>
</dbReference>
<dbReference type="SMART" id="SM00408">
    <property type="entry name" value="IGc2"/>
    <property type="match status" value="1"/>
</dbReference>
<evidence type="ECO:0000313" key="4">
    <source>
        <dbReference type="Proteomes" id="UP000752171"/>
    </source>
</evidence>
<proteinExistence type="predicted"/>
<comment type="caution">
    <text evidence="3">The sequence shown here is derived from an EMBL/GenBank/DDBJ whole genome shotgun (WGS) entry which is preliminary data.</text>
</comment>
<dbReference type="PANTHER" id="PTHR46013:SF4">
    <property type="entry name" value="B-CELL RECEPTOR CD22-RELATED"/>
    <property type="match status" value="1"/>
</dbReference>
<keyword evidence="1" id="KW-0393">Immunoglobulin domain</keyword>
<dbReference type="InterPro" id="IPR003599">
    <property type="entry name" value="Ig_sub"/>
</dbReference>
<dbReference type="InterPro" id="IPR036179">
    <property type="entry name" value="Ig-like_dom_sf"/>
</dbReference>
<dbReference type="SMART" id="SM00409">
    <property type="entry name" value="IG"/>
    <property type="match status" value="2"/>
</dbReference>
<gene>
    <name evidence="3" type="ORF">AMEX_G2645</name>
</gene>
<dbReference type="InterPro" id="IPR003598">
    <property type="entry name" value="Ig_sub2"/>
</dbReference>
<dbReference type="EMBL" id="JAICCE010000001">
    <property type="protein sequence ID" value="KAG9283829.1"/>
    <property type="molecule type" value="Genomic_DNA"/>
</dbReference>
<evidence type="ECO:0000259" key="2">
    <source>
        <dbReference type="PROSITE" id="PS50835"/>
    </source>
</evidence>
<dbReference type="Pfam" id="PF07686">
    <property type="entry name" value="V-set"/>
    <property type="match status" value="1"/>
</dbReference>
<evidence type="ECO:0000313" key="3">
    <source>
        <dbReference type="EMBL" id="KAG9283829.1"/>
    </source>
</evidence>
<dbReference type="Proteomes" id="UP000752171">
    <property type="component" value="Unassembled WGS sequence"/>
</dbReference>
<dbReference type="SUPFAM" id="SSF48726">
    <property type="entry name" value="Immunoglobulin"/>
    <property type="match status" value="2"/>
</dbReference>
<dbReference type="InterPro" id="IPR013106">
    <property type="entry name" value="Ig_V-set"/>
</dbReference>
<name>A0A8T2MIE8_ASTMX</name>
<dbReference type="Pfam" id="PF00047">
    <property type="entry name" value="ig"/>
    <property type="match status" value="1"/>
</dbReference>
<organism evidence="3 4">
    <name type="scientific">Astyanax mexicanus</name>
    <name type="common">Blind cave fish</name>
    <name type="synonym">Astyanax fasciatus mexicanus</name>
    <dbReference type="NCBI Taxonomy" id="7994"/>
    <lineage>
        <taxon>Eukaryota</taxon>
        <taxon>Metazoa</taxon>
        <taxon>Chordata</taxon>
        <taxon>Craniata</taxon>
        <taxon>Vertebrata</taxon>
        <taxon>Euteleostomi</taxon>
        <taxon>Actinopterygii</taxon>
        <taxon>Neopterygii</taxon>
        <taxon>Teleostei</taxon>
        <taxon>Ostariophysi</taxon>
        <taxon>Characiformes</taxon>
        <taxon>Characoidei</taxon>
        <taxon>Acestrorhamphidae</taxon>
        <taxon>Acestrorhamphinae</taxon>
        <taxon>Astyanax</taxon>
    </lineage>
</organism>
<dbReference type="PANTHER" id="PTHR46013">
    <property type="entry name" value="VASCULAR CELL ADHESION MOLECULE 1"/>
    <property type="match status" value="1"/>
</dbReference>
<sequence length="268" mass="29880">MFSIECFSGVQSNKSKYGVNYPGPICAVRGSNVRIPCTYSYPSSHKVETVRWCSMNSNKRKCADPPYVYDSSSNSASEGFQYIGNKQSDCTLLISNVQFSHSAEYKFRFKTNVTDAQWTGDPGVTLQVGALKLTGLPESETLKEGDSVNLTCAVNCSLSSPQFVWFKDNQRLPSSDPVLHLPALTVEDSGNYSCALKTNESVRSEIVCYKNRQIIPLILLSRLHPIFSIFNNIYTYIFCNPYCYLTPSQQSIFTPCILHCLTLLLCSG</sequence>
<accession>A0A8T2MIE8</accession>
<reference evidence="3 4" key="1">
    <citation type="submission" date="2021-07" db="EMBL/GenBank/DDBJ databases">
        <authorList>
            <person name="Imarazene B."/>
            <person name="Zahm M."/>
            <person name="Klopp C."/>
            <person name="Cabau C."/>
            <person name="Beille S."/>
            <person name="Jouanno E."/>
            <person name="Castinel A."/>
            <person name="Lluch J."/>
            <person name="Gil L."/>
            <person name="Kuchtly C."/>
            <person name="Lopez Roques C."/>
            <person name="Donnadieu C."/>
            <person name="Parrinello H."/>
            <person name="Journot L."/>
            <person name="Du K."/>
            <person name="Schartl M."/>
            <person name="Retaux S."/>
            <person name="Guiguen Y."/>
        </authorList>
    </citation>
    <scope>NUCLEOTIDE SEQUENCE [LARGE SCALE GENOMIC DNA]</scope>
    <source>
        <strain evidence="3">Pach_M1</strain>
        <tissue evidence="3">Testis</tissue>
    </source>
</reference>
<dbReference type="AlphaFoldDB" id="A0A8T2MIE8"/>
<dbReference type="InterPro" id="IPR013783">
    <property type="entry name" value="Ig-like_fold"/>
</dbReference>
<dbReference type="InterPro" id="IPR013151">
    <property type="entry name" value="Immunoglobulin_dom"/>
</dbReference>